<proteinExistence type="predicted"/>
<name>A0A565ASA5_9BRAS</name>
<gene>
    <name evidence="2" type="ORF">ANE_LOCUS2731</name>
</gene>
<dbReference type="PANTHER" id="PTHR31385:SF4">
    <property type="entry name" value="F28C11.15-RELATED"/>
    <property type="match status" value="1"/>
</dbReference>
<feature type="region of interest" description="Disordered" evidence="1">
    <location>
        <begin position="1"/>
        <end position="50"/>
    </location>
</feature>
<organism evidence="2 3">
    <name type="scientific">Arabis nemorensis</name>
    <dbReference type="NCBI Taxonomy" id="586526"/>
    <lineage>
        <taxon>Eukaryota</taxon>
        <taxon>Viridiplantae</taxon>
        <taxon>Streptophyta</taxon>
        <taxon>Embryophyta</taxon>
        <taxon>Tracheophyta</taxon>
        <taxon>Spermatophyta</taxon>
        <taxon>Magnoliopsida</taxon>
        <taxon>eudicotyledons</taxon>
        <taxon>Gunneridae</taxon>
        <taxon>Pentapetalae</taxon>
        <taxon>rosids</taxon>
        <taxon>malvids</taxon>
        <taxon>Brassicales</taxon>
        <taxon>Brassicaceae</taxon>
        <taxon>Arabideae</taxon>
        <taxon>Arabis</taxon>
    </lineage>
</organism>
<dbReference type="AlphaFoldDB" id="A0A565ASA5"/>
<dbReference type="OrthoDB" id="1113036at2759"/>
<evidence type="ECO:0000256" key="1">
    <source>
        <dbReference type="SAM" id="MobiDB-lite"/>
    </source>
</evidence>
<comment type="caution">
    <text evidence="2">The sequence shown here is derived from an EMBL/GenBank/DDBJ whole genome shotgun (WGS) entry which is preliminary data.</text>
</comment>
<evidence type="ECO:0000313" key="2">
    <source>
        <dbReference type="EMBL" id="VVA92286.1"/>
    </source>
</evidence>
<dbReference type="EMBL" id="CABITT030000001">
    <property type="protein sequence ID" value="VVA92286.1"/>
    <property type="molecule type" value="Genomic_DNA"/>
</dbReference>
<protein>
    <submittedName>
        <fullName evidence="2">Uncharacterized protein</fullName>
    </submittedName>
</protein>
<sequence length="71" mass="8168">MGVFSGFGGWISQNIQQPSKAESKSSENVKSKSRSEINTHEEKDEMKEQLKLWRDAEKKKPWYDAPAKVKV</sequence>
<evidence type="ECO:0000313" key="3">
    <source>
        <dbReference type="Proteomes" id="UP000489600"/>
    </source>
</evidence>
<reference evidence="2" key="1">
    <citation type="submission" date="2019-07" db="EMBL/GenBank/DDBJ databases">
        <authorList>
            <person name="Dittberner H."/>
        </authorList>
    </citation>
    <scope>NUCLEOTIDE SEQUENCE [LARGE SCALE GENOMIC DNA]</scope>
</reference>
<keyword evidence="3" id="KW-1185">Reference proteome</keyword>
<dbReference type="PANTHER" id="PTHR31385">
    <property type="entry name" value="PUTATIVE (DUF220)-RELATED"/>
    <property type="match status" value="1"/>
</dbReference>
<dbReference type="Proteomes" id="UP000489600">
    <property type="component" value="Unassembled WGS sequence"/>
</dbReference>
<feature type="compositionally biased region" description="Basic and acidic residues" evidence="1">
    <location>
        <begin position="21"/>
        <end position="50"/>
    </location>
</feature>
<accession>A0A565ASA5</accession>